<protein>
    <submittedName>
        <fullName evidence="13">Lactosylceramide 1,3-N-acetyl-beta-D-glucosaminyltransferase</fullName>
    </submittedName>
</protein>
<keyword evidence="8" id="KW-0333">Golgi apparatus</keyword>
<sequence length="720" mass="83194">MVMRKKVLENVLFVLLCIYIARVVIVLVYLDAKYLPIPGGPHAPGQLDPRLESKGISRGDLRQILEDVAESKAAEKEREKETEEEEKRAIENENEEKEMRNREEELAEQHQNDEQKEDEEELDLTWMQDEVNILDIGNLVNGMYFARVLKQNFDHSESCRMSSPFLVALIYSPAENFEFRLAIRETWGNVPDLENLGVVVMFVLGLPRENKESQQLSIVQENDRHDDILQGNFIDTTRNLTLKSLVGTRFATRHCQSAKFIFHGDDHMLVNFERLVRHLRNLNQAEFKKMWRGRIINHSKPDRNKNSRYFVPQELFKGAVYPPFCTADAGCVMSMDVGGEILRSSWTQPLLPFPDVYGGIIGKDKGWKLVSDDSFSYRDFKNDVCALRSVVTSRGFNNPDLFTSSWSKLNNRTFLRECPEPDLDLVLSGTDSNKEYLDKTLKLIHDHPSSCFDADHKEEDVFLVVLISSLPRNFDARRAIRDTWGGVKTVLDESIRLLFVMGLTQRDTEEVQKKVQVEDDQYGDIIQADFRESFQNLTLKVVLGLKWITQNCAHSKYMYKGDDDMFVNWENIVSYLHDLQKKGEAKTKFFAGSVLYRSVRITRKDSKYYVPDKVYSGRYFPPYCSGGGYIISTDIIPAMYEKSLTTAFIPIDDAYQGILAKKIGVTPRNNKGFKNWGQKSDTCSLRNKELMTIHGYKDPIKMYEVWRNYTDETVNCNDQR</sequence>
<evidence type="ECO:0000256" key="12">
    <source>
        <dbReference type="SAM" id="Phobius"/>
    </source>
</evidence>
<dbReference type="Gene3D" id="3.90.550.50">
    <property type="match status" value="2"/>
</dbReference>
<keyword evidence="9 12" id="KW-0472">Membrane</keyword>
<evidence type="ECO:0000256" key="4">
    <source>
        <dbReference type="ARBA" id="ARBA00022679"/>
    </source>
</evidence>
<dbReference type="FunFam" id="3.90.550.50:FF:000001">
    <property type="entry name" value="Hexosyltransferase"/>
    <property type="match status" value="2"/>
</dbReference>
<feature type="compositionally biased region" description="Basic and acidic residues" evidence="11">
    <location>
        <begin position="69"/>
        <end position="114"/>
    </location>
</feature>
<name>A0A9Q0YP88_HOLLE</name>
<proteinExistence type="inferred from homology"/>
<evidence type="ECO:0000256" key="2">
    <source>
        <dbReference type="ARBA" id="ARBA00008661"/>
    </source>
</evidence>
<comment type="caution">
    <text evidence="13">The sequence shown here is derived from an EMBL/GenBank/DDBJ whole genome shotgun (WGS) entry which is preliminary data.</text>
</comment>
<dbReference type="OrthoDB" id="5957813at2759"/>
<comment type="subcellular location">
    <subcellularLocation>
        <location evidence="1">Golgi apparatus membrane</location>
        <topology evidence="1">Single-pass type II membrane protein</topology>
    </subcellularLocation>
</comment>
<evidence type="ECO:0000256" key="1">
    <source>
        <dbReference type="ARBA" id="ARBA00004323"/>
    </source>
</evidence>
<dbReference type="GO" id="GO:0016758">
    <property type="term" value="F:hexosyltransferase activity"/>
    <property type="evidence" value="ECO:0007669"/>
    <property type="project" value="InterPro"/>
</dbReference>
<dbReference type="InterPro" id="IPR002659">
    <property type="entry name" value="Glyco_trans_31"/>
</dbReference>
<evidence type="ECO:0000256" key="3">
    <source>
        <dbReference type="ARBA" id="ARBA00022676"/>
    </source>
</evidence>
<evidence type="ECO:0000256" key="6">
    <source>
        <dbReference type="ARBA" id="ARBA00022968"/>
    </source>
</evidence>
<evidence type="ECO:0000256" key="10">
    <source>
        <dbReference type="ARBA" id="ARBA00023180"/>
    </source>
</evidence>
<gene>
    <name evidence="13" type="ORF">HOLleu_33781</name>
</gene>
<evidence type="ECO:0000256" key="11">
    <source>
        <dbReference type="SAM" id="MobiDB-lite"/>
    </source>
</evidence>
<evidence type="ECO:0000256" key="7">
    <source>
        <dbReference type="ARBA" id="ARBA00022989"/>
    </source>
</evidence>
<feature type="transmembrane region" description="Helical" evidence="12">
    <location>
        <begin position="12"/>
        <end position="30"/>
    </location>
</feature>
<accession>A0A9Q0YP88</accession>
<keyword evidence="6" id="KW-0735">Signal-anchor</keyword>
<feature type="region of interest" description="Disordered" evidence="11">
    <location>
        <begin position="69"/>
        <end position="121"/>
    </location>
</feature>
<dbReference type="Proteomes" id="UP001152320">
    <property type="component" value="Chromosome 17"/>
</dbReference>
<dbReference type="PANTHER" id="PTHR11214:SF365">
    <property type="entry name" value="HEXOSYLTRANSFERASE"/>
    <property type="match status" value="1"/>
</dbReference>
<comment type="similarity">
    <text evidence="2">Belongs to the glycosyltransferase 31 family.</text>
</comment>
<dbReference type="Pfam" id="PF01762">
    <property type="entry name" value="Galactosyl_T"/>
    <property type="match status" value="2"/>
</dbReference>
<keyword evidence="7 12" id="KW-1133">Transmembrane helix</keyword>
<dbReference type="GO" id="GO:0000139">
    <property type="term" value="C:Golgi membrane"/>
    <property type="evidence" value="ECO:0007669"/>
    <property type="project" value="UniProtKB-SubCell"/>
</dbReference>
<keyword evidence="14" id="KW-1185">Reference proteome</keyword>
<evidence type="ECO:0000313" key="14">
    <source>
        <dbReference type="Proteomes" id="UP001152320"/>
    </source>
</evidence>
<evidence type="ECO:0000256" key="5">
    <source>
        <dbReference type="ARBA" id="ARBA00022692"/>
    </source>
</evidence>
<dbReference type="EMBL" id="JAIZAY010000017">
    <property type="protein sequence ID" value="KAJ8026047.1"/>
    <property type="molecule type" value="Genomic_DNA"/>
</dbReference>
<dbReference type="PANTHER" id="PTHR11214">
    <property type="entry name" value="BETA-1,3-N-ACETYLGLUCOSAMINYLTRANSFERASE"/>
    <property type="match status" value="1"/>
</dbReference>
<keyword evidence="4" id="KW-0808">Transferase</keyword>
<reference evidence="13" key="1">
    <citation type="submission" date="2021-10" db="EMBL/GenBank/DDBJ databases">
        <title>Tropical sea cucumber genome reveals ecological adaptation and Cuvierian tubules defense mechanism.</title>
        <authorList>
            <person name="Chen T."/>
        </authorList>
    </citation>
    <scope>NUCLEOTIDE SEQUENCE</scope>
    <source>
        <strain evidence="13">Nanhai2018</strain>
        <tissue evidence="13">Muscle</tissue>
    </source>
</reference>
<keyword evidence="3" id="KW-0328">Glycosyltransferase</keyword>
<evidence type="ECO:0000256" key="8">
    <source>
        <dbReference type="ARBA" id="ARBA00023034"/>
    </source>
</evidence>
<evidence type="ECO:0000313" key="13">
    <source>
        <dbReference type="EMBL" id="KAJ8026047.1"/>
    </source>
</evidence>
<keyword evidence="10" id="KW-0325">Glycoprotein</keyword>
<organism evidence="13 14">
    <name type="scientific">Holothuria leucospilota</name>
    <name type="common">Black long sea cucumber</name>
    <name type="synonym">Mertensiothuria leucospilota</name>
    <dbReference type="NCBI Taxonomy" id="206669"/>
    <lineage>
        <taxon>Eukaryota</taxon>
        <taxon>Metazoa</taxon>
        <taxon>Echinodermata</taxon>
        <taxon>Eleutherozoa</taxon>
        <taxon>Echinozoa</taxon>
        <taxon>Holothuroidea</taxon>
        <taxon>Aspidochirotacea</taxon>
        <taxon>Aspidochirotida</taxon>
        <taxon>Holothuriidae</taxon>
        <taxon>Holothuria</taxon>
    </lineage>
</organism>
<keyword evidence="5 12" id="KW-0812">Transmembrane</keyword>
<dbReference type="AlphaFoldDB" id="A0A9Q0YP88"/>
<dbReference type="GO" id="GO:0006493">
    <property type="term" value="P:protein O-linked glycosylation"/>
    <property type="evidence" value="ECO:0007669"/>
    <property type="project" value="TreeGrafter"/>
</dbReference>
<evidence type="ECO:0000256" key="9">
    <source>
        <dbReference type="ARBA" id="ARBA00023136"/>
    </source>
</evidence>